<dbReference type="AlphaFoldDB" id="A0A5N5D1Y9"/>
<keyword evidence="1" id="KW-0812">Transmembrane</keyword>
<name>A0A5N5D1Y9_9PEZI</name>
<keyword evidence="3" id="KW-1185">Reference proteome</keyword>
<feature type="transmembrane region" description="Helical" evidence="1">
    <location>
        <begin position="227"/>
        <end position="253"/>
    </location>
</feature>
<evidence type="ECO:0000313" key="3">
    <source>
        <dbReference type="Proteomes" id="UP000325902"/>
    </source>
</evidence>
<evidence type="ECO:0000256" key="1">
    <source>
        <dbReference type="SAM" id="Phobius"/>
    </source>
</evidence>
<sequence length="353" mass="38791">MAYRGGIPDNEQTDWLPIPELRPDDADVAFIAVIGHSVTFIEQVNDPIFSAHRPAGMKNVNPQWPDSRDMTYFSDHTDGIMACTMQHQICDPNKPPKRGCTPLTAAASLRSALNQTLSSELQRTYAKSILSLIIDAHVEVVDFIQMLGITALDARNAFYGPLSNPVPDNQWEKEVELWWQGTLAALQLLVTEQVTGPSMVEAQQLFSKPQTKEEKLRCENQKIRSTAYTSFSTLGLAIIFSLGGTFIILSYTLEPCVAYIQRKRNLDVYHRLEWATNGTLQLQRLAHEELGLGTWTRAATEVPVVVASATGGTKLAVVDVSDVEHPVLVAPPETLEVQMAGGKMAGAESASSD</sequence>
<comment type="caution">
    <text evidence="2">The sequence shown here is derived from an EMBL/GenBank/DDBJ whole genome shotgun (WGS) entry which is preliminary data.</text>
</comment>
<reference evidence="2 3" key="1">
    <citation type="journal article" date="2019" name="Sci. Rep.">
        <title>A multi-omics analysis of the grapevine pathogen Lasiodiplodia theobromae reveals that temperature affects the expression of virulence- and pathogenicity-related genes.</title>
        <authorList>
            <person name="Felix C."/>
            <person name="Meneses R."/>
            <person name="Goncalves M.F.M."/>
            <person name="Tilleman L."/>
            <person name="Duarte A.S."/>
            <person name="Jorrin-Novo J.V."/>
            <person name="Van de Peer Y."/>
            <person name="Deforce D."/>
            <person name="Van Nieuwerburgh F."/>
            <person name="Esteves A.C."/>
            <person name="Alves A."/>
        </authorList>
    </citation>
    <scope>NUCLEOTIDE SEQUENCE [LARGE SCALE GENOMIC DNA]</scope>
    <source>
        <strain evidence="2 3">LA-SOL3</strain>
    </source>
</reference>
<dbReference type="EMBL" id="VCHE01000095">
    <property type="protein sequence ID" value="KAB2571688.1"/>
    <property type="molecule type" value="Genomic_DNA"/>
</dbReference>
<organism evidence="2 3">
    <name type="scientific">Lasiodiplodia theobromae</name>
    <dbReference type="NCBI Taxonomy" id="45133"/>
    <lineage>
        <taxon>Eukaryota</taxon>
        <taxon>Fungi</taxon>
        <taxon>Dikarya</taxon>
        <taxon>Ascomycota</taxon>
        <taxon>Pezizomycotina</taxon>
        <taxon>Dothideomycetes</taxon>
        <taxon>Dothideomycetes incertae sedis</taxon>
        <taxon>Botryosphaeriales</taxon>
        <taxon>Botryosphaeriaceae</taxon>
        <taxon>Lasiodiplodia</taxon>
    </lineage>
</organism>
<accession>A0A5N5D1Y9</accession>
<keyword evidence="1" id="KW-1133">Transmembrane helix</keyword>
<evidence type="ECO:0000313" key="2">
    <source>
        <dbReference type="EMBL" id="KAB2571688.1"/>
    </source>
</evidence>
<dbReference type="OrthoDB" id="3540210at2759"/>
<proteinExistence type="predicted"/>
<dbReference type="Proteomes" id="UP000325902">
    <property type="component" value="Unassembled WGS sequence"/>
</dbReference>
<gene>
    <name evidence="2" type="ORF">DBV05_g9664</name>
</gene>
<keyword evidence="1" id="KW-0472">Membrane</keyword>
<protein>
    <submittedName>
        <fullName evidence="2">Uncharacterized protein</fullName>
    </submittedName>
</protein>